<dbReference type="EMBL" id="CAJOBH010058843">
    <property type="protein sequence ID" value="CAF4414790.1"/>
    <property type="molecule type" value="Genomic_DNA"/>
</dbReference>
<feature type="non-terminal residue" evidence="1">
    <location>
        <position position="45"/>
    </location>
</feature>
<evidence type="ECO:0000313" key="1">
    <source>
        <dbReference type="EMBL" id="CAF4414790.1"/>
    </source>
</evidence>
<gene>
    <name evidence="1" type="ORF">BYL167_LOCUS32166</name>
</gene>
<evidence type="ECO:0000313" key="2">
    <source>
        <dbReference type="Proteomes" id="UP000681967"/>
    </source>
</evidence>
<dbReference type="AlphaFoldDB" id="A0A8S2VSY4"/>
<organism evidence="1 2">
    <name type="scientific">Rotaria magnacalcarata</name>
    <dbReference type="NCBI Taxonomy" id="392030"/>
    <lineage>
        <taxon>Eukaryota</taxon>
        <taxon>Metazoa</taxon>
        <taxon>Spiralia</taxon>
        <taxon>Gnathifera</taxon>
        <taxon>Rotifera</taxon>
        <taxon>Eurotatoria</taxon>
        <taxon>Bdelloidea</taxon>
        <taxon>Philodinida</taxon>
        <taxon>Philodinidae</taxon>
        <taxon>Rotaria</taxon>
    </lineage>
</organism>
<dbReference type="InterPro" id="IPR011990">
    <property type="entry name" value="TPR-like_helical_dom_sf"/>
</dbReference>
<sequence length="45" mass="5377">MGLVLKKRADYDGAEKHYKRAIEIVYDTFGHDQEHYKLGIYYNNL</sequence>
<evidence type="ECO:0008006" key="3">
    <source>
        <dbReference type="Google" id="ProtNLM"/>
    </source>
</evidence>
<accession>A0A8S2VSY4</accession>
<comment type="caution">
    <text evidence="1">The sequence shown here is derived from an EMBL/GenBank/DDBJ whole genome shotgun (WGS) entry which is preliminary data.</text>
</comment>
<reference evidence="1" key="1">
    <citation type="submission" date="2021-02" db="EMBL/GenBank/DDBJ databases">
        <authorList>
            <person name="Nowell W R."/>
        </authorList>
    </citation>
    <scope>NUCLEOTIDE SEQUENCE</scope>
</reference>
<protein>
    <recommendedName>
        <fullName evidence="3">Tetratricopeptide repeat protein</fullName>
    </recommendedName>
</protein>
<feature type="non-terminal residue" evidence="1">
    <location>
        <position position="1"/>
    </location>
</feature>
<name>A0A8S2VSY4_9BILA</name>
<proteinExistence type="predicted"/>
<dbReference type="Proteomes" id="UP000681967">
    <property type="component" value="Unassembled WGS sequence"/>
</dbReference>
<dbReference type="Gene3D" id="1.25.40.10">
    <property type="entry name" value="Tetratricopeptide repeat domain"/>
    <property type="match status" value="1"/>
</dbReference>